<proteinExistence type="predicted"/>
<sequence>MEKAKMPKSAQYLDVYLGALKEPWGDYCKALGKKPGAAIKEAIEQQLAKAAANPQPKIYHQIHEAPAAEPKQRFEVLLTASEKAAIKERAQMERCSMRRWIVDAIRAGLTHEPQFGMSEIDALGESNYQLLALGRNLNQISRRLNEGAYEPVTVERIEALTRIVDNHTDIVNRAIRASLERWNVE</sequence>
<comment type="caution">
    <text evidence="1">The sequence shown here is derived from an EMBL/GenBank/DDBJ whole genome shotgun (WGS) entry which is preliminary data.</text>
</comment>
<accession>J2MDQ7</accession>
<protein>
    <submittedName>
        <fullName evidence="1">MobC</fullName>
    </submittedName>
</protein>
<name>J2MDQ7_PSEFQ</name>
<dbReference type="Proteomes" id="UP000007289">
    <property type="component" value="Chromosome"/>
</dbReference>
<dbReference type="HOGENOM" id="CLU_104963_1_0_6"/>
<dbReference type="AlphaFoldDB" id="J2MDQ7"/>
<evidence type="ECO:0000313" key="1">
    <source>
        <dbReference type="EMBL" id="EJK98791.1"/>
    </source>
</evidence>
<dbReference type="RefSeq" id="WP_003177672.1">
    <property type="nucleotide sequence ID" value="NZ_CM001558.1"/>
</dbReference>
<dbReference type="EMBL" id="AGBM01000002">
    <property type="protein sequence ID" value="EJK98791.1"/>
    <property type="molecule type" value="Genomic_DNA"/>
</dbReference>
<dbReference type="eggNOG" id="ENOG50330VM">
    <property type="taxonomic scope" value="Bacteria"/>
</dbReference>
<dbReference type="PATRIC" id="fig|1038922.3.peg.4936"/>
<reference evidence="1" key="1">
    <citation type="journal article" date="2012" name="PLoS Genet.">
        <title>Comparative Genomics of Plant-Associated Pseudomonas spp.: Insights into Diversity and Inheritance of Traits Involved in Multitrophic Interactions.</title>
        <authorList>
            <person name="Loper J.E."/>
            <person name="Hassan K.A."/>
            <person name="Mavrodi D.V."/>
            <person name="Davis E.W.II."/>
            <person name="Lim C.K."/>
            <person name="Shaffer B.T."/>
            <person name="Elbourne L.D."/>
            <person name="Stockwell V.O."/>
            <person name="Hartney S.L."/>
            <person name="Breakwell K."/>
            <person name="Henkels M.D."/>
            <person name="Tetu S.G."/>
            <person name="Rangel L.I."/>
            <person name="Kidarsa T.A."/>
            <person name="Wilson N.L."/>
            <person name="van de Mortel J.E."/>
            <person name="Song C."/>
            <person name="Blumhagen R."/>
            <person name="Radune D."/>
            <person name="Hostetler J.B."/>
            <person name="Brinkac L.M."/>
            <person name="Durkin A.S."/>
            <person name="Kluepfel D.A."/>
            <person name="Wechter W.P."/>
            <person name="Anderson A.J."/>
            <person name="Kim Y.C."/>
            <person name="Pierson L.S.III."/>
            <person name="Pierson E.A."/>
            <person name="Lindow S.E."/>
            <person name="Kobayashi D.Y."/>
            <person name="Raaijmakers J.M."/>
            <person name="Weller D.M."/>
            <person name="Thomashow L.S."/>
            <person name="Allen A.E."/>
            <person name="Paulsen I.T."/>
        </authorList>
    </citation>
    <scope>NUCLEOTIDE SEQUENCE [LARGE SCALE GENOMIC DNA]</scope>
    <source>
        <strain evidence="1">Q2-87</strain>
    </source>
</reference>
<organism evidence="1">
    <name type="scientific">Pseudomonas fluorescens (strain Q2-87)</name>
    <dbReference type="NCBI Taxonomy" id="1038922"/>
    <lineage>
        <taxon>Bacteria</taxon>
        <taxon>Pseudomonadati</taxon>
        <taxon>Pseudomonadota</taxon>
        <taxon>Gammaproteobacteria</taxon>
        <taxon>Pseudomonadales</taxon>
        <taxon>Pseudomonadaceae</taxon>
        <taxon>Pseudomonas</taxon>
    </lineage>
</organism>
<gene>
    <name evidence="1" type="ORF">PflQ2_0580</name>
</gene>